<dbReference type="GO" id="GO:0005856">
    <property type="term" value="C:cytoskeleton"/>
    <property type="evidence" value="ECO:0007669"/>
    <property type="project" value="TreeGrafter"/>
</dbReference>
<evidence type="ECO:0000256" key="3">
    <source>
        <dbReference type="ARBA" id="ARBA00022679"/>
    </source>
</evidence>
<evidence type="ECO:0000313" key="9">
    <source>
        <dbReference type="EMBL" id="EPZ36699.1"/>
    </source>
</evidence>
<dbReference type="PANTHER" id="PTHR24058">
    <property type="entry name" value="DUAL SPECIFICITY PROTEIN KINASE"/>
    <property type="match status" value="1"/>
</dbReference>
<dbReference type="GO" id="GO:0004674">
    <property type="term" value="F:protein serine/threonine kinase activity"/>
    <property type="evidence" value="ECO:0007669"/>
    <property type="project" value="UniProtKB-KW"/>
</dbReference>
<keyword evidence="4" id="KW-0547">Nucleotide-binding</keyword>
<keyword evidence="3" id="KW-0808">Transferase</keyword>
<comment type="similarity">
    <text evidence="1">Belongs to the protein kinase superfamily. CMGC Ser/Thr protein kinase family. MNB/DYRK subfamily.</text>
</comment>
<dbReference type="PROSITE" id="PS50011">
    <property type="entry name" value="PROTEIN_KINASE_DOM"/>
    <property type="match status" value="1"/>
</dbReference>
<dbReference type="EMBL" id="KE560480">
    <property type="protein sequence ID" value="EPZ36699.1"/>
    <property type="molecule type" value="Genomic_DNA"/>
</dbReference>
<dbReference type="Proteomes" id="UP000030755">
    <property type="component" value="Unassembled WGS sequence"/>
</dbReference>
<keyword evidence="2" id="KW-0723">Serine/threonine-protein kinase</keyword>
<feature type="domain" description="Protein kinase" evidence="8">
    <location>
        <begin position="1"/>
        <end position="118"/>
    </location>
</feature>
<dbReference type="AlphaFoldDB" id="A0A075B2Y1"/>
<evidence type="ECO:0000259" key="8">
    <source>
        <dbReference type="PROSITE" id="PS50011"/>
    </source>
</evidence>
<name>A0A075B2Y1_ROZAC</name>
<evidence type="ECO:0000256" key="4">
    <source>
        <dbReference type="ARBA" id="ARBA00022741"/>
    </source>
</evidence>
<evidence type="ECO:0000256" key="7">
    <source>
        <dbReference type="SAM" id="MobiDB-lite"/>
    </source>
</evidence>
<dbReference type="OrthoDB" id="9332038at2759"/>
<dbReference type="InterPro" id="IPR050494">
    <property type="entry name" value="Ser_Thr_dual-spec_kinase"/>
</dbReference>
<reference evidence="9 10" key="1">
    <citation type="journal article" date="2013" name="Curr. Biol.">
        <title>Shared signatures of parasitism and phylogenomics unite Cryptomycota and microsporidia.</title>
        <authorList>
            <person name="James T.Y."/>
            <person name="Pelin A."/>
            <person name="Bonen L."/>
            <person name="Ahrendt S."/>
            <person name="Sain D."/>
            <person name="Corradi N."/>
            <person name="Stajich J.E."/>
        </authorList>
    </citation>
    <scope>NUCLEOTIDE SEQUENCE [LARGE SCALE GENOMIC DNA]</scope>
    <source>
        <strain evidence="9 10">CSF55</strain>
    </source>
</reference>
<keyword evidence="10" id="KW-1185">Reference proteome</keyword>
<dbReference type="InterPro" id="IPR011009">
    <property type="entry name" value="Kinase-like_dom_sf"/>
</dbReference>
<keyword evidence="5 9" id="KW-0418">Kinase</keyword>
<accession>A0A075B2Y1</accession>
<evidence type="ECO:0000256" key="2">
    <source>
        <dbReference type="ARBA" id="ARBA00022527"/>
    </source>
</evidence>
<sequence length="154" mass="17574">MGIDMWSLGCILAELHSGHPIFPGENEHEQLICIMEIFGVPPANILELSKRKKLFFDASNEPKIIMNSRGRKRKISSRQLNVAVKSNDQLFLDFLEKCFEWDPEKRLKPHEAMEHPFITESLSKENSKAPSPAELPSIKKSSSDKVRVGSLFRK</sequence>
<proteinExistence type="inferred from homology"/>
<keyword evidence="6" id="KW-0067">ATP-binding</keyword>
<dbReference type="SUPFAM" id="SSF56112">
    <property type="entry name" value="Protein kinase-like (PK-like)"/>
    <property type="match status" value="1"/>
</dbReference>
<dbReference type="GO" id="GO:0005737">
    <property type="term" value="C:cytoplasm"/>
    <property type="evidence" value="ECO:0007669"/>
    <property type="project" value="TreeGrafter"/>
</dbReference>
<dbReference type="HOGENOM" id="CLU_1705261_0_0_1"/>
<protein>
    <submittedName>
        <fullName evidence="9">Protein kinase-like domain-containing protein</fullName>
    </submittedName>
</protein>
<evidence type="ECO:0000256" key="5">
    <source>
        <dbReference type="ARBA" id="ARBA00022777"/>
    </source>
</evidence>
<dbReference type="Gene3D" id="1.10.510.10">
    <property type="entry name" value="Transferase(Phosphotransferase) domain 1"/>
    <property type="match status" value="1"/>
</dbReference>
<dbReference type="GO" id="GO:0005524">
    <property type="term" value="F:ATP binding"/>
    <property type="evidence" value="ECO:0007669"/>
    <property type="project" value="UniProtKB-KW"/>
</dbReference>
<evidence type="ECO:0000313" key="10">
    <source>
        <dbReference type="Proteomes" id="UP000030755"/>
    </source>
</evidence>
<organism evidence="9 10">
    <name type="scientific">Rozella allomycis (strain CSF55)</name>
    <dbReference type="NCBI Taxonomy" id="988480"/>
    <lineage>
        <taxon>Eukaryota</taxon>
        <taxon>Fungi</taxon>
        <taxon>Fungi incertae sedis</taxon>
        <taxon>Cryptomycota</taxon>
        <taxon>Cryptomycota incertae sedis</taxon>
        <taxon>Rozella</taxon>
    </lineage>
</organism>
<evidence type="ECO:0000256" key="1">
    <source>
        <dbReference type="ARBA" id="ARBA00008867"/>
    </source>
</evidence>
<dbReference type="Pfam" id="PF00069">
    <property type="entry name" value="Pkinase"/>
    <property type="match status" value="1"/>
</dbReference>
<feature type="region of interest" description="Disordered" evidence="7">
    <location>
        <begin position="110"/>
        <end position="154"/>
    </location>
</feature>
<dbReference type="STRING" id="988480.A0A075B2Y1"/>
<dbReference type="PANTHER" id="PTHR24058:SF22">
    <property type="entry name" value="DUAL SPECIFICITY TYROSINE-PHOSPHORYLATION-REGULATED KINASE 4"/>
    <property type="match status" value="1"/>
</dbReference>
<gene>
    <name evidence="9" type="ORF">O9G_005577</name>
</gene>
<evidence type="ECO:0000256" key="6">
    <source>
        <dbReference type="ARBA" id="ARBA00022840"/>
    </source>
</evidence>
<dbReference type="InterPro" id="IPR000719">
    <property type="entry name" value="Prot_kinase_dom"/>
</dbReference>